<dbReference type="AlphaFoldDB" id="A0AAV4VBP9"/>
<evidence type="ECO:0000313" key="1">
    <source>
        <dbReference type="EMBL" id="GIY67400.1"/>
    </source>
</evidence>
<dbReference type="Proteomes" id="UP001054837">
    <property type="component" value="Unassembled WGS sequence"/>
</dbReference>
<evidence type="ECO:0000313" key="2">
    <source>
        <dbReference type="Proteomes" id="UP001054837"/>
    </source>
</evidence>
<protein>
    <recommendedName>
        <fullName evidence="3">ShKT domain-containing protein</fullName>
    </recommendedName>
</protein>
<evidence type="ECO:0008006" key="3">
    <source>
        <dbReference type="Google" id="ProtNLM"/>
    </source>
</evidence>
<name>A0AAV4VBP9_9ARAC</name>
<accession>A0AAV4VBP9</accession>
<gene>
    <name evidence="1" type="ORF">CDAR_424621</name>
</gene>
<comment type="caution">
    <text evidence="1">The sequence shown here is derived from an EMBL/GenBank/DDBJ whole genome shotgun (WGS) entry which is preliminary data.</text>
</comment>
<keyword evidence="2" id="KW-1185">Reference proteome</keyword>
<reference evidence="1 2" key="1">
    <citation type="submission" date="2021-06" db="EMBL/GenBank/DDBJ databases">
        <title>Caerostris darwini draft genome.</title>
        <authorList>
            <person name="Kono N."/>
            <person name="Arakawa K."/>
        </authorList>
    </citation>
    <scope>NUCLEOTIDE SEQUENCE [LARGE SCALE GENOMIC DNA]</scope>
</reference>
<sequence length="243" mass="27385">MRNHVVGENDGLSEVSGKIPTGKQEEKWHCSSFSRKSQETACLQVFGEGGAAKRGQNKDGKKVSNADVQWMLKVNGTIGPHNSRLDLFHQGQTQQDGCSGEWAYLDYCKENWASKVRKLCSKPCKCCSAEGVYISVKSKCFPLLCILLLLLWTSEAGLIHNRKKNNDDTVETLLAVGLIAKALSDIEKEPVEKQCPPPITKIVHVPVHSEKIYVVKEKDHQNDHKWEESKDIWKKSSNINWRK</sequence>
<dbReference type="EMBL" id="BPLQ01012728">
    <property type="protein sequence ID" value="GIY67400.1"/>
    <property type="molecule type" value="Genomic_DNA"/>
</dbReference>
<organism evidence="1 2">
    <name type="scientific">Caerostris darwini</name>
    <dbReference type="NCBI Taxonomy" id="1538125"/>
    <lineage>
        <taxon>Eukaryota</taxon>
        <taxon>Metazoa</taxon>
        <taxon>Ecdysozoa</taxon>
        <taxon>Arthropoda</taxon>
        <taxon>Chelicerata</taxon>
        <taxon>Arachnida</taxon>
        <taxon>Araneae</taxon>
        <taxon>Araneomorphae</taxon>
        <taxon>Entelegynae</taxon>
        <taxon>Araneoidea</taxon>
        <taxon>Araneidae</taxon>
        <taxon>Caerostris</taxon>
    </lineage>
</organism>
<proteinExistence type="predicted"/>